<gene>
    <name evidence="1" type="ORF">BSTOLATCC_MIC47978</name>
</gene>
<proteinExistence type="predicted"/>
<dbReference type="AlphaFoldDB" id="A0AAU9JW79"/>
<comment type="caution">
    <text evidence="1">The sequence shown here is derived from an EMBL/GenBank/DDBJ whole genome shotgun (WGS) entry which is preliminary data.</text>
</comment>
<dbReference type="EMBL" id="CAJZBQ010000047">
    <property type="protein sequence ID" value="CAG9329149.1"/>
    <property type="molecule type" value="Genomic_DNA"/>
</dbReference>
<evidence type="ECO:0000313" key="1">
    <source>
        <dbReference type="EMBL" id="CAG9329149.1"/>
    </source>
</evidence>
<evidence type="ECO:0000313" key="2">
    <source>
        <dbReference type="Proteomes" id="UP001162131"/>
    </source>
</evidence>
<dbReference type="Proteomes" id="UP001162131">
    <property type="component" value="Unassembled WGS sequence"/>
</dbReference>
<sequence length="481" mass="54440">MEYFLISIGEKDEDLKLDSVPEEISVRINSFADYLRNKDIQVASITCAGYPLAISVASFCSSEFSVRYTVDHRFANYQSKVAYGHSQHPVSDPCYENVYPLASDPRNETKELFDIRIQEATNDAIPRGLYILPSSTARYFSRKYNFEMTSEQGIWHFYYRDDPASENLFEIKFPRLQESYEVPQSALHHKIQNFLEESARGALNSLKSSDQAFKASIDSLYGQVRNTSKTINQLQKLFSSERSDEGDMEAEGDGSAVIGTINRDLDEISRMVQEMNSGLSEVIEPEYTEIPEKIQEGPKGSKKPKELEIKSVVPEEGSIYAITITSHSSNVEEDIDLYFEGHSSPTLLLRRIKSIKPHTSIEIKVLVPLNTLLSACSFWFVTKIGEEECSETFKYGIFKINVCKKETEEYRVDVKNNTSMTLTADLVYGSRPDQKKTITIKSMGTREVCISNLDAGDGGSGEKKFLMKYNELEASNHIQLV</sequence>
<name>A0AAU9JW79_9CILI</name>
<protein>
    <submittedName>
        <fullName evidence="1">Uncharacterized protein</fullName>
    </submittedName>
</protein>
<reference evidence="1" key="1">
    <citation type="submission" date="2021-09" db="EMBL/GenBank/DDBJ databases">
        <authorList>
            <consortium name="AG Swart"/>
            <person name="Singh M."/>
            <person name="Singh A."/>
            <person name="Seah K."/>
            <person name="Emmerich C."/>
        </authorList>
    </citation>
    <scope>NUCLEOTIDE SEQUENCE</scope>
    <source>
        <strain evidence="1">ATCC30299</strain>
    </source>
</reference>
<organism evidence="1 2">
    <name type="scientific">Blepharisma stoltei</name>
    <dbReference type="NCBI Taxonomy" id="1481888"/>
    <lineage>
        <taxon>Eukaryota</taxon>
        <taxon>Sar</taxon>
        <taxon>Alveolata</taxon>
        <taxon>Ciliophora</taxon>
        <taxon>Postciliodesmatophora</taxon>
        <taxon>Heterotrichea</taxon>
        <taxon>Heterotrichida</taxon>
        <taxon>Blepharismidae</taxon>
        <taxon>Blepharisma</taxon>
    </lineage>
</organism>
<keyword evidence="2" id="KW-1185">Reference proteome</keyword>
<accession>A0AAU9JW79</accession>